<accession>A0A9Q3DHG1</accession>
<organism evidence="2 3">
    <name type="scientific">Austropuccinia psidii MF-1</name>
    <dbReference type="NCBI Taxonomy" id="1389203"/>
    <lineage>
        <taxon>Eukaryota</taxon>
        <taxon>Fungi</taxon>
        <taxon>Dikarya</taxon>
        <taxon>Basidiomycota</taxon>
        <taxon>Pucciniomycotina</taxon>
        <taxon>Pucciniomycetes</taxon>
        <taxon>Pucciniales</taxon>
        <taxon>Sphaerophragmiaceae</taxon>
        <taxon>Austropuccinia</taxon>
    </lineage>
</organism>
<dbReference type="AlphaFoldDB" id="A0A9Q3DHG1"/>
<reference evidence="2" key="1">
    <citation type="submission" date="2021-03" db="EMBL/GenBank/DDBJ databases">
        <title>Draft genome sequence of rust myrtle Austropuccinia psidii MF-1, a brazilian biotype.</title>
        <authorList>
            <person name="Quecine M.C."/>
            <person name="Pachon D.M.R."/>
            <person name="Bonatelli M.L."/>
            <person name="Correr F.H."/>
            <person name="Franceschini L.M."/>
            <person name="Leite T.F."/>
            <person name="Margarido G.R.A."/>
            <person name="Almeida C.A."/>
            <person name="Ferrarezi J.A."/>
            <person name="Labate C.A."/>
        </authorList>
    </citation>
    <scope>NUCLEOTIDE SEQUENCE</scope>
    <source>
        <strain evidence="2">MF-1</strain>
    </source>
</reference>
<evidence type="ECO:0000256" key="1">
    <source>
        <dbReference type="SAM" id="MobiDB-lite"/>
    </source>
</evidence>
<feature type="region of interest" description="Disordered" evidence="1">
    <location>
        <begin position="240"/>
        <end position="279"/>
    </location>
</feature>
<feature type="region of interest" description="Disordered" evidence="1">
    <location>
        <begin position="60"/>
        <end position="79"/>
    </location>
</feature>
<protein>
    <submittedName>
        <fullName evidence="2">Uncharacterized protein</fullName>
    </submittedName>
</protein>
<dbReference type="Proteomes" id="UP000765509">
    <property type="component" value="Unassembled WGS sequence"/>
</dbReference>
<feature type="compositionally biased region" description="Polar residues" evidence="1">
    <location>
        <begin position="193"/>
        <end position="210"/>
    </location>
</feature>
<gene>
    <name evidence="2" type="ORF">O181_043149</name>
</gene>
<keyword evidence="3" id="KW-1185">Reference proteome</keyword>
<comment type="caution">
    <text evidence="2">The sequence shown here is derived from an EMBL/GenBank/DDBJ whole genome shotgun (WGS) entry which is preliminary data.</text>
</comment>
<feature type="region of interest" description="Disordered" evidence="1">
    <location>
        <begin position="176"/>
        <end position="227"/>
    </location>
</feature>
<evidence type="ECO:0000313" key="3">
    <source>
        <dbReference type="Proteomes" id="UP000765509"/>
    </source>
</evidence>
<sequence length="279" mass="31101">MLCTLCTKRGIPCIHTSTATNPCDSFQQAHKKFVFVGKPFQPRGQRISCLRRPPEDPFVFDNDESIPEQEWTPRPQAGRQERFRTISPVPSSIDLCIPLLGHHQMVTSLLNWSKVIIQPMKDGNSKRTFEVGPIVTMSCHPWHSNTKRKTHQIPHNKTLLFLVCLARKLCDKSLQAQVAPDEPSQHNEPPITGPSQASDSQLPSHENNLTCEPETEVAPTQSSEEPFACPATPCSSIIINDRPIGTSLPPLPSSPSTHPSTPLIPTIRLCRDSPTYNQR</sequence>
<dbReference type="EMBL" id="AVOT02017381">
    <property type="protein sequence ID" value="MBW0503434.1"/>
    <property type="molecule type" value="Genomic_DNA"/>
</dbReference>
<proteinExistence type="predicted"/>
<feature type="compositionally biased region" description="Low complexity" evidence="1">
    <location>
        <begin position="243"/>
        <end position="267"/>
    </location>
</feature>
<evidence type="ECO:0000313" key="2">
    <source>
        <dbReference type="EMBL" id="MBW0503434.1"/>
    </source>
</evidence>
<name>A0A9Q3DHG1_9BASI</name>